<keyword evidence="6" id="KW-1133">Transmembrane helix</keyword>
<dbReference type="EMBL" id="AECZ01000004">
    <property type="protein sequence ID" value="EFL52384.1"/>
    <property type="molecule type" value="Genomic_DNA"/>
</dbReference>
<feature type="region of interest" description="Disordered" evidence="9">
    <location>
        <begin position="1"/>
        <end position="53"/>
    </location>
</feature>
<organism evidence="11 12">
    <name type="scientific">Solidesulfovibrio fructosivorans JJ]</name>
    <dbReference type="NCBI Taxonomy" id="596151"/>
    <lineage>
        <taxon>Bacteria</taxon>
        <taxon>Pseudomonadati</taxon>
        <taxon>Thermodesulfobacteriota</taxon>
        <taxon>Desulfovibrionia</taxon>
        <taxon>Desulfovibrionales</taxon>
        <taxon>Desulfovibrionaceae</taxon>
        <taxon>Solidesulfovibrio</taxon>
    </lineage>
</organism>
<evidence type="ECO:0000259" key="10">
    <source>
        <dbReference type="PROSITE" id="PS50109"/>
    </source>
</evidence>
<dbReference type="Pfam" id="PF07730">
    <property type="entry name" value="HisKA_3"/>
    <property type="match status" value="1"/>
</dbReference>
<gene>
    <name evidence="11" type="ORF">DesfrDRAFT_0873</name>
</gene>
<dbReference type="STRING" id="596151.DesfrDRAFT_0873"/>
<evidence type="ECO:0000256" key="8">
    <source>
        <dbReference type="ARBA" id="ARBA00023136"/>
    </source>
</evidence>
<dbReference type="SUPFAM" id="SSF55874">
    <property type="entry name" value="ATPase domain of HSP90 chaperone/DNA topoisomerase II/histidine kinase"/>
    <property type="match status" value="1"/>
</dbReference>
<proteinExistence type="predicted"/>
<keyword evidence="12" id="KW-1185">Reference proteome</keyword>
<evidence type="ECO:0000313" key="12">
    <source>
        <dbReference type="Proteomes" id="UP000006250"/>
    </source>
</evidence>
<evidence type="ECO:0000256" key="1">
    <source>
        <dbReference type="ARBA" id="ARBA00004651"/>
    </source>
</evidence>
<evidence type="ECO:0000256" key="9">
    <source>
        <dbReference type="SAM" id="MobiDB-lite"/>
    </source>
</evidence>
<dbReference type="InterPro" id="IPR050482">
    <property type="entry name" value="Sensor_HK_TwoCompSys"/>
</dbReference>
<dbReference type="PANTHER" id="PTHR24421">
    <property type="entry name" value="NITRATE/NITRITE SENSOR PROTEIN NARX-RELATED"/>
    <property type="match status" value="1"/>
</dbReference>
<evidence type="ECO:0000313" key="11">
    <source>
        <dbReference type="EMBL" id="EFL52384.1"/>
    </source>
</evidence>
<dbReference type="Proteomes" id="UP000006250">
    <property type="component" value="Unassembled WGS sequence"/>
</dbReference>
<dbReference type="Pfam" id="PF02518">
    <property type="entry name" value="HATPase_c"/>
    <property type="match status" value="1"/>
</dbReference>
<keyword evidence="3 11" id="KW-0808">Transferase</keyword>
<dbReference type="EC" id="2.7.13.3" evidence="11"/>
<dbReference type="InterPro" id="IPR003594">
    <property type="entry name" value="HATPase_dom"/>
</dbReference>
<sequence>MAAAAPGLARRSHRSGPSRGNAAFDLERHTVKTQKRQLPEAEASEEQCRSEGKAGSAGLDVTAALRERVKELDCLYEITRLSQRHDWTLEEILSGVGGIVARAWQYPEIACVKLTVGGRSFTTPATRRPVAKQSSPVRIHGEIVGHIEVGYCGQRPPCDEGPFLREERHLLDAVADHLGRIIEARENEERLRRLSQELIKAQEHERQRIARELHDDVGQTLSVTRMHLEGLLPLLGCDGRDELQGVREKVQECSTRLGTSIMALRDLAYNLLPPALTQLGLAETAYRLCEELSARHGITITFFADGMEALRLPFETNINLYRVLQEGLANACRHGHCSSITVRLIASHPHCLLHITDDGHGFDPEARLPQALAEKHMGIWSMRQRIRLLGGRFTLRSRPGKGVRIKVEVPTQGQGVCPAP</sequence>
<keyword evidence="8" id="KW-0472">Membrane</keyword>
<dbReference type="GO" id="GO:0000155">
    <property type="term" value="F:phosphorelay sensor kinase activity"/>
    <property type="evidence" value="ECO:0007669"/>
    <property type="project" value="InterPro"/>
</dbReference>
<evidence type="ECO:0000256" key="6">
    <source>
        <dbReference type="ARBA" id="ARBA00022989"/>
    </source>
</evidence>
<keyword evidence="5 11" id="KW-0418">Kinase</keyword>
<name>E1JTC4_SOLFR</name>
<dbReference type="PROSITE" id="PS50109">
    <property type="entry name" value="HIS_KIN"/>
    <property type="match status" value="1"/>
</dbReference>
<dbReference type="SMART" id="SM00387">
    <property type="entry name" value="HATPase_c"/>
    <property type="match status" value="1"/>
</dbReference>
<dbReference type="CDD" id="cd16917">
    <property type="entry name" value="HATPase_UhpB-NarQ-NarX-like"/>
    <property type="match status" value="1"/>
</dbReference>
<protein>
    <submittedName>
        <fullName evidence="11">Histidine kinase</fullName>
        <ecNumber evidence="11">2.7.13.3</ecNumber>
    </submittedName>
</protein>
<accession>E1JTC4</accession>
<feature type="domain" description="Histidine kinase" evidence="10">
    <location>
        <begin position="320"/>
        <end position="413"/>
    </location>
</feature>
<evidence type="ECO:0000256" key="2">
    <source>
        <dbReference type="ARBA" id="ARBA00022475"/>
    </source>
</evidence>
<dbReference type="InterPro" id="IPR011712">
    <property type="entry name" value="Sig_transdc_His_kin_sub3_dim/P"/>
</dbReference>
<dbReference type="GO" id="GO:0005886">
    <property type="term" value="C:plasma membrane"/>
    <property type="evidence" value="ECO:0007669"/>
    <property type="project" value="UniProtKB-SubCell"/>
</dbReference>
<dbReference type="SUPFAM" id="SSF55781">
    <property type="entry name" value="GAF domain-like"/>
    <property type="match status" value="1"/>
</dbReference>
<dbReference type="Gene3D" id="3.30.565.10">
    <property type="entry name" value="Histidine kinase-like ATPase, C-terminal domain"/>
    <property type="match status" value="1"/>
</dbReference>
<evidence type="ECO:0000256" key="3">
    <source>
        <dbReference type="ARBA" id="ARBA00022679"/>
    </source>
</evidence>
<dbReference type="GO" id="GO:0046983">
    <property type="term" value="F:protein dimerization activity"/>
    <property type="evidence" value="ECO:0007669"/>
    <property type="project" value="InterPro"/>
</dbReference>
<evidence type="ECO:0000256" key="5">
    <source>
        <dbReference type="ARBA" id="ARBA00022777"/>
    </source>
</evidence>
<comment type="caution">
    <text evidence="11">The sequence shown here is derived from an EMBL/GenBank/DDBJ whole genome shotgun (WGS) entry which is preliminary data.</text>
</comment>
<keyword evidence="4" id="KW-0812">Transmembrane</keyword>
<evidence type="ECO:0000256" key="4">
    <source>
        <dbReference type="ARBA" id="ARBA00022692"/>
    </source>
</evidence>
<dbReference type="PANTHER" id="PTHR24421:SF37">
    <property type="entry name" value="SENSOR HISTIDINE KINASE NARS"/>
    <property type="match status" value="1"/>
</dbReference>
<comment type="subcellular location">
    <subcellularLocation>
        <location evidence="1">Cell membrane</location>
        <topology evidence="1">Multi-pass membrane protein</topology>
    </subcellularLocation>
</comment>
<reference evidence="11 12" key="1">
    <citation type="submission" date="2010-08" db="EMBL/GenBank/DDBJ databases">
        <title>The draft genome of Desulfovibrio fructosovorans JJ.</title>
        <authorList>
            <consortium name="US DOE Joint Genome Institute (JGI-PGF)"/>
            <person name="Lucas S."/>
            <person name="Copeland A."/>
            <person name="Lapidus A."/>
            <person name="Cheng J.-F."/>
            <person name="Bruce D."/>
            <person name="Goodwin L."/>
            <person name="Pitluck S."/>
            <person name="Land M.L."/>
            <person name="Hauser L."/>
            <person name="Chang Y.-J."/>
            <person name="Jeffries C."/>
            <person name="Wall J.D."/>
            <person name="Stahl D.A."/>
            <person name="Arkin A.P."/>
            <person name="Dehal P."/>
            <person name="Stolyar S.M."/>
            <person name="Hazen T.C."/>
            <person name="Woyke T.J."/>
        </authorList>
    </citation>
    <scope>NUCLEOTIDE SEQUENCE [LARGE SCALE GENOMIC DNA]</scope>
    <source>
        <strain evidence="11 12">JJ</strain>
    </source>
</reference>
<dbReference type="Gene3D" id="1.20.5.1930">
    <property type="match status" value="1"/>
</dbReference>
<keyword evidence="2" id="KW-1003">Cell membrane</keyword>
<dbReference type="InterPro" id="IPR005467">
    <property type="entry name" value="His_kinase_dom"/>
</dbReference>
<dbReference type="AlphaFoldDB" id="E1JTC4"/>
<dbReference type="InterPro" id="IPR036890">
    <property type="entry name" value="HATPase_C_sf"/>
</dbReference>
<keyword evidence="7" id="KW-0902">Two-component regulatory system</keyword>
<evidence type="ECO:0000256" key="7">
    <source>
        <dbReference type="ARBA" id="ARBA00023012"/>
    </source>
</evidence>
<dbReference type="eggNOG" id="COG4585">
    <property type="taxonomic scope" value="Bacteria"/>
</dbReference>